<accession>A0A914CD12</accession>
<keyword evidence="2" id="KW-0732">Signal</keyword>
<keyword evidence="3" id="KW-1185">Reference proteome</keyword>
<organism evidence="3 4">
    <name type="scientific">Acrobeloides nanus</name>
    <dbReference type="NCBI Taxonomy" id="290746"/>
    <lineage>
        <taxon>Eukaryota</taxon>
        <taxon>Metazoa</taxon>
        <taxon>Ecdysozoa</taxon>
        <taxon>Nematoda</taxon>
        <taxon>Chromadorea</taxon>
        <taxon>Rhabditida</taxon>
        <taxon>Tylenchina</taxon>
        <taxon>Cephalobomorpha</taxon>
        <taxon>Cephaloboidea</taxon>
        <taxon>Cephalobidae</taxon>
        <taxon>Acrobeloides</taxon>
    </lineage>
</organism>
<evidence type="ECO:0000256" key="2">
    <source>
        <dbReference type="SAM" id="SignalP"/>
    </source>
</evidence>
<protein>
    <submittedName>
        <fullName evidence="4">Uncharacterized protein</fullName>
    </submittedName>
</protein>
<keyword evidence="1" id="KW-0472">Membrane</keyword>
<proteinExistence type="predicted"/>
<sequence length="69" mass="8014">MLAMLAMLITPFIVSTFRNEGDLIEWQNIFYVMATIAFISGMFFLLVGRCDVQEWAKIEQNKIQPQNNL</sequence>
<feature type="signal peptide" evidence="2">
    <location>
        <begin position="1"/>
        <end position="16"/>
    </location>
</feature>
<reference evidence="4" key="1">
    <citation type="submission" date="2022-11" db="UniProtKB">
        <authorList>
            <consortium name="WormBaseParasite"/>
        </authorList>
    </citation>
    <scope>IDENTIFICATION</scope>
</reference>
<evidence type="ECO:0000313" key="4">
    <source>
        <dbReference type="WBParaSite" id="ACRNAN_Path_894.g3438.t1"/>
    </source>
</evidence>
<feature type="transmembrane region" description="Helical" evidence="1">
    <location>
        <begin position="28"/>
        <end position="47"/>
    </location>
</feature>
<evidence type="ECO:0000256" key="1">
    <source>
        <dbReference type="SAM" id="Phobius"/>
    </source>
</evidence>
<evidence type="ECO:0000313" key="3">
    <source>
        <dbReference type="Proteomes" id="UP000887540"/>
    </source>
</evidence>
<dbReference type="Proteomes" id="UP000887540">
    <property type="component" value="Unplaced"/>
</dbReference>
<keyword evidence="1" id="KW-1133">Transmembrane helix</keyword>
<name>A0A914CD12_9BILA</name>
<keyword evidence="1" id="KW-0812">Transmembrane</keyword>
<dbReference type="AlphaFoldDB" id="A0A914CD12"/>
<dbReference type="WBParaSite" id="ACRNAN_Path_894.g3438.t1">
    <property type="protein sequence ID" value="ACRNAN_Path_894.g3438.t1"/>
    <property type="gene ID" value="ACRNAN_Path_894.g3438"/>
</dbReference>
<feature type="chain" id="PRO_5036883529" evidence="2">
    <location>
        <begin position="17"/>
        <end position="69"/>
    </location>
</feature>